<gene>
    <name evidence="2" type="ORF">OSB1V03_LOCUS9719</name>
</gene>
<keyword evidence="3" id="KW-1185">Reference proteome</keyword>
<dbReference type="InterPro" id="IPR000719">
    <property type="entry name" value="Prot_kinase_dom"/>
</dbReference>
<reference evidence="2" key="1">
    <citation type="submission" date="2020-11" db="EMBL/GenBank/DDBJ databases">
        <authorList>
            <person name="Tran Van P."/>
        </authorList>
    </citation>
    <scope>NUCLEOTIDE SEQUENCE</scope>
</reference>
<dbReference type="InterPro" id="IPR011009">
    <property type="entry name" value="Kinase-like_dom_sf"/>
</dbReference>
<dbReference type="PROSITE" id="PS50011">
    <property type="entry name" value="PROTEIN_KINASE_DOM"/>
    <property type="match status" value="1"/>
</dbReference>
<dbReference type="EMBL" id="OC861259">
    <property type="protein sequence ID" value="CAD7629302.1"/>
    <property type="molecule type" value="Genomic_DNA"/>
</dbReference>
<feature type="domain" description="Protein kinase" evidence="1">
    <location>
        <begin position="32"/>
        <end position="302"/>
    </location>
</feature>
<dbReference type="Gene3D" id="1.10.510.10">
    <property type="entry name" value="Transferase(Phosphotransferase) domain 1"/>
    <property type="match status" value="1"/>
</dbReference>
<dbReference type="GO" id="GO:0004672">
    <property type="term" value="F:protein kinase activity"/>
    <property type="evidence" value="ECO:0007669"/>
    <property type="project" value="InterPro"/>
</dbReference>
<dbReference type="OrthoDB" id="5800476at2759"/>
<accession>A0A7R9KW22</accession>
<evidence type="ECO:0000259" key="1">
    <source>
        <dbReference type="PROSITE" id="PS50011"/>
    </source>
</evidence>
<dbReference type="AlphaFoldDB" id="A0A7R9KW22"/>
<dbReference type="SMART" id="SM00220">
    <property type="entry name" value="S_TKc"/>
    <property type="match status" value="1"/>
</dbReference>
<dbReference type="GO" id="GO:0005524">
    <property type="term" value="F:ATP binding"/>
    <property type="evidence" value="ECO:0007669"/>
    <property type="project" value="InterPro"/>
</dbReference>
<evidence type="ECO:0000313" key="3">
    <source>
        <dbReference type="Proteomes" id="UP000759131"/>
    </source>
</evidence>
<dbReference type="EMBL" id="CAJPIZ010006684">
    <property type="protein sequence ID" value="CAG2109732.1"/>
    <property type="molecule type" value="Genomic_DNA"/>
</dbReference>
<dbReference type="PANTHER" id="PTHR11909">
    <property type="entry name" value="CASEIN KINASE-RELATED"/>
    <property type="match status" value="1"/>
</dbReference>
<organism evidence="2">
    <name type="scientific">Medioppia subpectinata</name>
    <dbReference type="NCBI Taxonomy" id="1979941"/>
    <lineage>
        <taxon>Eukaryota</taxon>
        <taxon>Metazoa</taxon>
        <taxon>Ecdysozoa</taxon>
        <taxon>Arthropoda</taxon>
        <taxon>Chelicerata</taxon>
        <taxon>Arachnida</taxon>
        <taxon>Acari</taxon>
        <taxon>Acariformes</taxon>
        <taxon>Sarcoptiformes</taxon>
        <taxon>Oribatida</taxon>
        <taxon>Brachypylina</taxon>
        <taxon>Oppioidea</taxon>
        <taxon>Oppiidae</taxon>
        <taxon>Medioppia</taxon>
    </lineage>
</organism>
<protein>
    <recommendedName>
        <fullName evidence="1">Protein kinase domain-containing protein</fullName>
    </recommendedName>
</protein>
<dbReference type="Proteomes" id="UP000759131">
    <property type="component" value="Unassembled WGS sequence"/>
</dbReference>
<dbReference type="Pfam" id="PF00069">
    <property type="entry name" value="Pkinase"/>
    <property type="match status" value="1"/>
</dbReference>
<name>A0A7R9KW22_9ACAR</name>
<dbReference type="InterPro" id="IPR050235">
    <property type="entry name" value="CK1_Ser-Thr_kinase"/>
</dbReference>
<evidence type="ECO:0000313" key="2">
    <source>
        <dbReference type="EMBL" id="CAD7629302.1"/>
    </source>
</evidence>
<proteinExistence type="predicted"/>
<dbReference type="SUPFAM" id="SSF56112">
    <property type="entry name" value="Protein kinase-like (PK-like)"/>
    <property type="match status" value="1"/>
</dbReference>
<sequence>MSFYKNNPKTGGKVEPKDYKVNQEVGSGDNRVRLGQLLESGTFGEIRKGVISRTNERVIVKLEPKHKKQLEMEYKICKDLDKDDGFPRVYSYCQWNEYNVLVTEVLGPSLSEMFDTYNSQFNPKTELYIVFQLIHRIEKLHGLGFIIRDINPDTLVLGPKHTKKESIIHFTDFSLVKRYTSDPNNPLKHIPMTSGRSLNSWPRYASINAHLGLEVSRRDDMESIGYLIVYFATKGKLLWTDQGFTKDVNQKIGEYKRCTPIERLCSDIPNVFAKYLRIVRNLEFDEKPEYMKLKLMFYQHFLDAELEDDGLYIWSTNAPK</sequence>